<feature type="transmembrane region" description="Helical" evidence="6">
    <location>
        <begin position="299"/>
        <end position="321"/>
    </location>
</feature>
<feature type="transmembrane region" description="Helical" evidence="6">
    <location>
        <begin position="362"/>
        <end position="383"/>
    </location>
</feature>
<protein>
    <submittedName>
        <fullName evidence="8">Putative Arabinose efflux permease family protein</fullName>
    </submittedName>
</protein>
<dbReference type="InterPro" id="IPR036259">
    <property type="entry name" value="MFS_trans_sf"/>
</dbReference>
<keyword evidence="3 6" id="KW-0812">Transmembrane</keyword>
<evidence type="ECO:0000256" key="6">
    <source>
        <dbReference type="SAM" id="Phobius"/>
    </source>
</evidence>
<dbReference type="PANTHER" id="PTHR43124:SF3">
    <property type="entry name" value="CHLORAMPHENICOL EFFLUX PUMP RV0191"/>
    <property type="match status" value="1"/>
</dbReference>
<dbReference type="InterPro" id="IPR011701">
    <property type="entry name" value="MFS"/>
</dbReference>
<keyword evidence="9" id="KW-1185">Reference proteome</keyword>
<keyword evidence="4 6" id="KW-1133">Transmembrane helix</keyword>
<feature type="transmembrane region" description="Helical" evidence="6">
    <location>
        <begin position="74"/>
        <end position="94"/>
    </location>
</feature>
<dbReference type="RefSeq" id="WP_094782842.1">
    <property type="nucleotide sequence ID" value="NZ_CYGX02000080.1"/>
</dbReference>
<dbReference type="GO" id="GO:0022857">
    <property type="term" value="F:transmembrane transporter activity"/>
    <property type="evidence" value="ECO:0007669"/>
    <property type="project" value="InterPro"/>
</dbReference>
<dbReference type="OrthoDB" id="4332123at2"/>
<reference evidence="8 9" key="1">
    <citation type="submission" date="2016-12" db="EMBL/GenBank/DDBJ databases">
        <authorList>
            <person name="Song W.-J."/>
            <person name="Kurnit D.M."/>
        </authorList>
    </citation>
    <scope>NUCLEOTIDE SEQUENCE [LARGE SCALE GENOMIC DNA]</scope>
    <source>
        <strain evidence="8 9">STM7296</strain>
    </source>
</reference>
<keyword evidence="2" id="KW-1003">Cell membrane</keyword>
<evidence type="ECO:0000256" key="4">
    <source>
        <dbReference type="ARBA" id="ARBA00022989"/>
    </source>
</evidence>
<evidence type="ECO:0000256" key="2">
    <source>
        <dbReference type="ARBA" id="ARBA00022475"/>
    </source>
</evidence>
<feature type="transmembrane region" description="Helical" evidence="6">
    <location>
        <begin position="333"/>
        <end position="356"/>
    </location>
</feature>
<name>A0A1N7SK21_9BURK</name>
<dbReference type="STRING" id="1247936.BN2475_800032"/>
<evidence type="ECO:0000259" key="7">
    <source>
        <dbReference type="PROSITE" id="PS50850"/>
    </source>
</evidence>
<feature type="domain" description="Major facilitator superfamily (MFS) profile" evidence="7">
    <location>
        <begin position="1"/>
        <end position="390"/>
    </location>
</feature>
<dbReference type="InterPro" id="IPR050189">
    <property type="entry name" value="MFS_Efflux_Transporters"/>
</dbReference>
<evidence type="ECO:0000313" key="9">
    <source>
        <dbReference type="Proteomes" id="UP000187012"/>
    </source>
</evidence>
<sequence>MLSPGSWPCIILLYIYGTVATSLVTQSVPVIGDIAKYFELSHASAGWVISIPSLITAIAALFGGWLVDRIGDKRVIFGGSLFALVGNLVVVGAHDVTTLFVGRLLQGVGYLSLTVGAVTLIMRTTSGARRSIALGLWTSHTAVGIGLTLSIVAPLAQHGELWRWAFGGHAILMALLACAVILLPAKQANLQSRRLADIWFVLKSPRPYRVALASGASAFIQTGIMAALTVYLSRRYAIAIPAAAGIGTLAEVFVACGCLSVGHLLKAGVRGGRLAIVGGIVMLCGGVALYLPAVELVGAIVAVCVFSLGIGTVNGYIWTLVPSSSPSIGSMGATSGLVAQATYLGVLLGPPAIFASFYEGGWMVRVGLVVIAVVLQLAPILGWGRPESLDERQHGSAQALEPN</sequence>
<dbReference type="PROSITE" id="PS50850">
    <property type="entry name" value="MFS"/>
    <property type="match status" value="1"/>
</dbReference>
<dbReference type="SUPFAM" id="SSF103473">
    <property type="entry name" value="MFS general substrate transporter"/>
    <property type="match status" value="1"/>
</dbReference>
<dbReference type="EMBL" id="CYGX02000080">
    <property type="protein sequence ID" value="SIT47745.1"/>
    <property type="molecule type" value="Genomic_DNA"/>
</dbReference>
<feature type="transmembrane region" description="Helical" evidence="6">
    <location>
        <begin position="134"/>
        <end position="156"/>
    </location>
</feature>
<dbReference type="GO" id="GO:0005886">
    <property type="term" value="C:plasma membrane"/>
    <property type="evidence" value="ECO:0007669"/>
    <property type="project" value="UniProtKB-SubCell"/>
</dbReference>
<evidence type="ECO:0000256" key="1">
    <source>
        <dbReference type="ARBA" id="ARBA00004651"/>
    </source>
</evidence>
<evidence type="ECO:0000256" key="3">
    <source>
        <dbReference type="ARBA" id="ARBA00022692"/>
    </source>
</evidence>
<dbReference type="AlphaFoldDB" id="A0A1N7SK21"/>
<feature type="transmembrane region" description="Helical" evidence="6">
    <location>
        <begin position="274"/>
        <end position="293"/>
    </location>
</feature>
<gene>
    <name evidence="8" type="ORF">BN2475_800032</name>
</gene>
<feature type="transmembrane region" description="Helical" evidence="6">
    <location>
        <begin position="7"/>
        <end position="25"/>
    </location>
</feature>
<feature type="transmembrane region" description="Helical" evidence="6">
    <location>
        <begin position="162"/>
        <end position="185"/>
    </location>
</feature>
<accession>A0A1N7SK21</accession>
<dbReference type="InterPro" id="IPR020846">
    <property type="entry name" value="MFS_dom"/>
</dbReference>
<proteinExistence type="predicted"/>
<feature type="transmembrane region" description="Helical" evidence="6">
    <location>
        <begin position="45"/>
        <end position="67"/>
    </location>
</feature>
<feature type="transmembrane region" description="Helical" evidence="6">
    <location>
        <begin position="100"/>
        <end position="122"/>
    </location>
</feature>
<keyword evidence="5 6" id="KW-0472">Membrane</keyword>
<feature type="transmembrane region" description="Helical" evidence="6">
    <location>
        <begin position="238"/>
        <end position="262"/>
    </location>
</feature>
<dbReference type="Pfam" id="PF07690">
    <property type="entry name" value="MFS_1"/>
    <property type="match status" value="1"/>
</dbReference>
<dbReference type="Proteomes" id="UP000187012">
    <property type="component" value="Unassembled WGS sequence"/>
</dbReference>
<dbReference type="Gene3D" id="1.20.1250.20">
    <property type="entry name" value="MFS general substrate transporter like domains"/>
    <property type="match status" value="1"/>
</dbReference>
<evidence type="ECO:0000256" key="5">
    <source>
        <dbReference type="ARBA" id="ARBA00023136"/>
    </source>
</evidence>
<organism evidence="8 9">
    <name type="scientific">Paraburkholderia ribeironis</name>
    <dbReference type="NCBI Taxonomy" id="1247936"/>
    <lineage>
        <taxon>Bacteria</taxon>
        <taxon>Pseudomonadati</taxon>
        <taxon>Pseudomonadota</taxon>
        <taxon>Betaproteobacteria</taxon>
        <taxon>Burkholderiales</taxon>
        <taxon>Burkholderiaceae</taxon>
        <taxon>Paraburkholderia</taxon>
    </lineage>
</organism>
<dbReference type="PANTHER" id="PTHR43124">
    <property type="entry name" value="PURINE EFFLUX PUMP PBUE"/>
    <property type="match status" value="1"/>
</dbReference>
<feature type="transmembrane region" description="Helical" evidence="6">
    <location>
        <begin position="210"/>
        <end position="232"/>
    </location>
</feature>
<evidence type="ECO:0000313" key="8">
    <source>
        <dbReference type="EMBL" id="SIT47745.1"/>
    </source>
</evidence>
<comment type="subcellular location">
    <subcellularLocation>
        <location evidence="1">Cell membrane</location>
        <topology evidence="1">Multi-pass membrane protein</topology>
    </subcellularLocation>
</comment>